<dbReference type="EnsemblFungi" id="EJT72895">
    <property type="protein sequence ID" value="EJT72895"/>
    <property type="gene ID" value="GGTG_09746"/>
</dbReference>
<feature type="region of interest" description="Disordered" evidence="1">
    <location>
        <begin position="50"/>
        <end position="76"/>
    </location>
</feature>
<dbReference type="GeneID" id="20350204"/>
<dbReference type="AlphaFoldDB" id="J3P8B2"/>
<reference evidence="4" key="1">
    <citation type="submission" date="2010-07" db="EMBL/GenBank/DDBJ databases">
        <title>The genome sequence of Gaeumannomyces graminis var. tritici strain R3-111a-1.</title>
        <authorList>
            <consortium name="The Broad Institute Genome Sequencing Platform"/>
            <person name="Ma L.-J."/>
            <person name="Dead R."/>
            <person name="Young S."/>
            <person name="Zeng Q."/>
            <person name="Koehrsen M."/>
            <person name="Alvarado L."/>
            <person name="Berlin A."/>
            <person name="Chapman S.B."/>
            <person name="Chen Z."/>
            <person name="Freedman E."/>
            <person name="Gellesch M."/>
            <person name="Goldberg J."/>
            <person name="Griggs A."/>
            <person name="Gujja S."/>
            <person name="Heilman E.R."/>
            <person name="Heiman D."/>
            <person name="Hepburn T."/>
            <person name="Howarth C."/>
            <person name="Jen D."/>
            <person name="Larson L."/>
            <person name="Mehta T."/>
            <person name="Neiman D."/>
            <person name="Pearson M."/>
            <person name="Roberts A."/>
            <person name="Saif S."/>
            <person name="Shea T."/>
            <person name="Shenoy N."/>
            <person name="Sisk P."/>
            <person name="Stolte C."/>
            <person name="Sykes S."/>
            <person name="Walk T."/>
            <person name="White J."/>
            <person name="Yandava C."/>
            <person name="Haas B."/>
            <person name="Nusbaum C."/>
            <person name="Birren B."/>
        </authorList>
    </citation>
    <scope>NUCLEOTIDE SEQUENCE [LARGE SCALE GENOMIC DNA]</scope>
    <source>
        <strain evidence="4">R3-111a-1</strain>
    </source>
</reference>
<dbReference type="VEuPathDB" id="FungiDB:GGTG_09746"/>
<organism evidence="2">
    <name type="scientific">Gaeumannomyces tritici (strain R3-111a-1)</name>
    <name type="common">Wheat and barley take-all root rot fungus</name>
    <name type="synonym">Gaeumannomyces graminis var. tritici</name>
    <dbReference type="NCBI Taxonomy" id="644352"/>
    <lineage>
        <taxon>Eukaryota</taxon>
        <taxon>Fungi</taxon>
        <taxon>Dikarya</taxon>
        <taxon>Ascomycota</taxon>
        <taxon>Pezizomycotina</taxon>
        <taxon>Sordariomycetes</taxon>
        <taxon>Sordariomycetidae</taxon>
        <taxon>Magnaporthales</taxon>
        <taxon>Magnaporthaceae</taxon>
        <taxon>Gaeumannomyces</taxon>
    </lineage>
</organism>
<sequence length="76" mass="8076">MEFRAVRMARAGWRGLAPLGELKLGTAVQTCWEVPFTKGRICARAGNVERVRGGRPGEDGTGLGSGSGLSRRYLAG</sequence>
<dbReference type="RefSeq" id="XP_009225869.1">
    <property type="nucleotide sequence ID" value="XM_009227605.1"/>
</dbReference>
<evidence type="ECO:0000256" key="1">
    <source>
        <dbReference type="SAM" id="MobiDB-lite"/>
    </source>
</evidence>
<reference evidence="3" key="4">
    <citation type="journal article" date="2015" name="G3 (Bethesda)">
        <title>Genome sequences of three phytopathogenic species of the Magnaporthaceae family of fungi.</title>
        <authorList>
            <person name="Okagaki L.H."/>
            <person name="Nunes C.C."/>
            <person name="Sailsbery J."/>
            <person name="Clay B."/>
            <person name="Brown D."/>
            <person name="John T."/>
            <person name="Oh Y."/>
            <person name="Young N."/>
            <person name="Fitzgerald M."/>
            <person name="Haas B.J."/>
            <person name="Zeng Q."/>
            <person name="Young S."/>
            <person name="Adiconis X."/>
            <person name="Fan L."/>
            <person name="Levin J.Z."/>
            <person name="Mitchell T.K."/>
            <person name="Okubara P.A."/>
            <person name="Farman M.L."/>
            <person name="Kohn L.M."/>
            <person name="Birren B."/>
            <person name="Ma L.-J."/>
            <person name="Dean R.A."/>
        </authorList>
    </citation>
    <scope>NUCLEOTIDE SEQUENCE</scope>
    <source>
        <strain evidence="3">R3-111a-1</strain>
    </source>
</reference>
<reference evidence="3" key="5">
    <citation type="submission" date="2018-04" db="UniProtKB">
        <authorList>
            <consortium name="EnsemblFungi"/>
        </authorList>
    </citation>
    <scope>IDENTIFICATION</scope>
    <source>
        <strain evidence="3">R3-111a-1</strain>
    </source>
</reference>
<name>J3P8B2_GAET3</name>
<reference evidence="2" key="3">
    <citation type="submission" date="2010-09" db="EMBL/GenBank/DDBJ databases">
        <title>Annotation of Gaeumannomyces graminis var. tritici R3-111a-1.</title>
        <authorList>
            <consortium name="The Broad Institute Genome Sequencing Platform"/>
            <person name="Ma L.-J."/>
            <person name="Dead R."/>
            <person name="Young S.K."/>
            <person name="Zeng Q."/>
            <person name="Gargeya S."/>
            <person name="Fitzgerald M."/>
            <person name="Haas B."/>
            <person name="Abouelleil A."/>
            <person name="Alvarado L."/>
            <person name="Arachchi H.M."/>
            <person name="Berlin A."/>
            <person name="Brown A."/>
            <person name="Chapman S.B."/>
            <person name="Chen Z."/>
            <person name="Dunbar C."/>
            <person name="Freedman E."/>
            <person name="Gearin G."/>
            <person name="Gellesch M."/>
            <person name="Goldberg J."/>
            <person name="Griggs A."/>
            <person name="Gujja S."/>
            <person name="Heiman D."/>
            <person name="Howarth C."/>
            <person name="Larson L."/>
            <person name="Lui A."/>
            <person name="MacDonald P.J.P."/>
            <person name="Mehta T."/>
            <person name="Montmayeur A."/>
            <person name="Murphy C."/>
            <person name="Neiman D."/>
            <person name="Pearson M."/>
            <person name="Priest M."/>
            <person name="Roberts A."/>
            <person name="Saif S."/>
            <person name="Shea T."/>
            <person name="Shenoy N."/>
            <person name="Sisk P."/>
            <person name="Stolte C."/>
            <person name="Sykes S."/>
            <person name="Yandava C."/>
            <person name="Wortman J."/>
            <person name="Nusbaum C."/>
            <person name="Birren B."/>
        </authorList>
    </citation>
    <scope>NUCLEOTIDE SEQUENCE</scope>
    <source>
        <strain evidence="2">R3-111a-1</strain>
    </source>
</reference>
<protein>
    <submittedName>
        <fullName evidence="2 3">Uncharacterized protein</fullName>
    </submittedName>
</protein>
<evidence type="ECO:0000313" key="4">
    <source>
        <dbReference type="Proteomes" id="UP000006039"/>
    </source>
</evidence>
<dbReference type="Proteomes" id="UP000006039">
    <property type="component" value="Unassembled WGS sequence"/>
</dbReference>
<proteinExistence type="predicted"/>
<evidence type="ECO:0000313" key="3">
    <source>
        <dbReference type="EnsemblFungi" id="EJT72895"/>
    </source>
</evidence>
<dbReference type="HOGENOM" id="CLU_2654637_0_0_1"/>
<evidence type="ECO:0000313" key="2">
    <source>
        <dbReference type="EMBL" id="EJT72895.1"/>
    </source>
</evidence>
<gene>
    <name evidence="3" type="primary">20350204</name>
    <name evidence="2" type="ORF">GGTG_09746</name>
</gene>
<accession>J3P8B2</accession>
<reference evidence="2" key="2">
    <citation type="submission" date="2010-07" db="EMBL/GenBank/DDBJ databases">
        <authorList>
            <consortium name="The Broad Institute Genome Sequencing Platform"/>
            <consortium name="Broad Institute Genome Sequencing Center for Infectious Disease"/>
            <person name="Ma L.-J."/>
            <person name="Dead R."/>
            <person name="Young S."/>
            <person name="Zeng Q."/>
            <person name="Koehrsen M."/>
            <person name="Alvarado L."/>
            <person name="Berlin A."/>
            <person name="Chapman S.B."/>
            <person name="Chen Z."/>
            <person name="Freedman E."/>
            <person name="Gellesch M."/>
            <person name="Goldberg J."/>
            <person name="Griggs A."/>
            <person name="Gujja S."/>
            <person name="Heilman E.R."/>
            <person name="Heiman D."/>
            <person name="Hepburn T."/>
            <person name="Howarth C."/>
            <person name="Jen D."/>
            <person name="Larson L."/>
            <person name="Mehta T."/>
            <person name="Neiman D."/>
            <person name="Pearson M."/>
            <person name="Roberts A."/>
            <person name="Saif S."/>
            <person name="Shea T."/>
            <person name="Shenoy N."/>
            <person name="Sisk P."/>
            <person name="Stolte C."/>
            <person name="Sykes S."/>
            <person name="Walk T."/>
            <person name="White J."/>
            <person name="Yandava C."/>
            <person name="Haas B."/>
            <person name="Nusbaum C."/>
            <person name="Birren B."/>
        </authorList>
    </citation>
    <scope>NUCLEOTIDE SEQUENCE</scope>
    <source>
        <strain evidence="2">R3-111a-1</strain>
    </source>
</reference>
<keyword evidence="4" id="KW-1185">Reference proteome</keyword>
<dbReference type="EMBL" id="GL385399">
    <property type="protein sequence ID" value="EJT72895.1"/>
    <property type="molecule type" value="Genomic_DNA"/>
</dbReference>